<keyword evidence="1" id="KW-0732">Signal</keyword>
<keyword evidence="3" id="KW-1185">Reference proteome</keyword>
<feature type="signal peptide" evidence="1">
    <location>
        <begin position="1"/>
        <end position="25"/>
    </location>
</feature>
<reference evidence="2 3" key="1">
    <citation type="journal article" date="2023" name="Life. Sci Alliance">
        <title>Evolutionary insights into 3D genome organization and epigenetic landscape of Vigna mungo.</title>
        <authorList>
            <person name="Junaid A."/>
            <person name="Singh B."/>
            <person name="Bhatia S."/>
        </authorList>
    </citation>
    <scope>NUCLEOTIDE SEQUENCE [LARGE SCALE GENOMIC DNA]</scope>
    <source>
        <strain evidence="2">Urdbean</strain>
    </source>
</reference>
<dbReference type="AlphaFoldDB" id="A0AAQ3NSU9"/>
<proteinExistence type="predicted"/>
<gene>
    <name evidence="2" type="ORF">V8G54_012766</name>
</gene>
<evidence type="ECO:0000313" key="3">
    <source>
        <dbReference type="Proteomes" id="UP001374535"/>
    </source>
</evidence>
<dbReference type="Proteomes" id="UP001374535">
    <property type="component" value="Chromosome 4"/>
</dbReference>
<name>A0AAQ3NSU9_VIGMU</name>
<protein>
    <submittedName>
        <fullName evidence="2">Uncharacterized protein</fullName>
    </submittedName>
</protein>
<organism evidence="2 3">
    <name type="scientific">Vigna mungo</name>
    <name type="common">Black gram</name>
    <name type="synonym">Phaseolus mungo</name>
    <dbReference type="NCBI Taxonomy" id="3915"/>
    <lineage>
        <taxon>Eukaryota</taxon>
        <taxon>Viridiplantae</taxon>
        <taxon>Streptophyta</taxon>
        <taxon>Embryophyta</taxon>
        <taxon>Tracheophyta</taxon>
        <taxon>Spermatophyta</taxon>
        <taxon>Magnoliopsida</taxon>
        <taxon>eudicotyledons</taxon>
        <taxon>Gunneridae</taxon>
        <taxon>Pentapetalae</taxon>
        <taxon>rosids</taxon>
        <taxon>fabids</taxon>
        <taxon>Fabales</taxon>
        <taxon>Fabaceae</taxon>
        <taxon>Papilionoideae</taxon>
        <taxon>50 kb inversion clade</taxon>
        <taxon>NPAAA clade</taxon>
        <taxon>indigoferoid/millettioid clade</taxon>
        <taxon>Phaseoleae</taxon>
        <taxon>Vigna</taxon>
    </lineage>
</organism>
<evidence type="ECO:0000256" key="1">
    <source>
        <dbReference type="SAM" id="SignalP"/>
    </source>
</evidence>
<feature type="chain" id="PRO_5043031901" evidence="1">
    <location>
        <begin position="26"/>
        <end position="102"/>
    </location>
</feature>
<evidence type="ECO:0000313" key="2">
    <source>
        <dbReference type="EMBL" id="WVZ15200.1"/>
    </source>
</evidence>
<accession>A0AAQ3NSU9</accession>
<dbReference type="EMBL" id="CP144697">
    <property type="protein sequence ID" value="WVZ15200.1"/>
    <property type="molecule type" value="Genomic_DNA"/>
</dbReference>
<sequence length="102" mass="11106">MEKPPASQGNKHFLGGLVLLVVTHAMFPKTMPIKAAVKYETRLLLELSFSIWVLQRAENNTGANVTDITAYGFDQPSSLTTGIVSLLGKQRGSSSTCRNLLK</sequence>